<gene>
    <name evidence="3" type="primary">Synrg</name>
    <name evidence="3" type="ORF">N1851_014466</name>
</gene>
<feature type="compositionally biased region" description="Low complexity" evidence="1">
    <location>
        <begin position="295"/>
        <end position="306"/>
    </location>
</feature>
<dbReference type="InterPro" id="IPR000261">
    <property type="entry name" value="EH_dom"/>
</dbReference>
<evidence type="ECO:0000313" key="4">
    <source>
        <dbReference type="Proteomes" id="UP001174136"/>
    </source>
</evidence>
<dbReference type="SUPFAM" id="SSF47473">
    <property type="entry name" value="EF-hand"/>
    <property type="match status" value="1"/>
</dbReference>
<feature type="compositionally biased region" description="Basic and acidic residues" evidence="1">
    <location>
        <begin position="278"/>
        <end position="290"/>
    </location>
</feature>
<dbReference type="Pfam" id="PF12763">
    <property type="entry name" value="EH"/>
    <property type="match status" value="1"/>
</dbReference>
<feature type="compositionally biased region" description="Polar residues" evidence="1">
    <location>
        <begin position="1362"/>
        <end position="1377"/>
    </location>
</feature>
<dbReference type="InterPro" id="IPR059024">
    <property type="entry name" value="SYNRG_C"/>
</dbReference>
<feature type="region of interest" description="Disordered" evidence="1">
    <location>
        <begin position="894"/>
        <end position="991"/>
    </location>
</feature>
<sequence length="1803" mass="192522">MIASPSPRVQSDSGQEAQVLRRVQQATADVGWGGWGGGLKAGETNRLDKLVRKASSVAGLQLDSLEAAFVVCEIIDNNYSELRRNNHRCRVPQRYPEVGMRNELGTVAADKGTESGSFGVNAAVCLAAPQEWRLHQLQLGPKGLMGKTAQQGSRPEGALCCGWLHSHGDQQAYSGTRAGLMKRGPVVVGVGRGGLNEWLGWPPAKLGPHSRGRETPRGGGGGSQRPPGRVEKVSLGAEERSDGRTDESSSPLRRRPLAPVRDNSAPLRRRRATAARRGGAERRGAHDCAAPERAAPPSSSSSTVVTADVTPRIRKPLLYQDGATARLRGRRQMQPLTGFYRYTFTTTNANKTTCMMPMQQQQQQQQPQQQQGFPMVQVMQPNMQGMVGMNYGGQMPPGAMPMQGGMPMGMQAPGMQFMAQPQFMGMRAPGPQYTADMQKQMAEEHQKRLEQQQRMLEEDRKRRQFEEQKQKLRLLSSVKPKMGGEKSRDDALEAIKGNLDGFTRDAKMHPTPSAQTKKPDSSPSHSTALPHSLPTPAVPEDDDEFSDFIQGPVDYTSSSSSSSSSTTTSSFHHHHHLPSQTQAHPSPSSSPSPSLTAGYPSSHSPLPTAQTSAVHLSSQTTFQGPSLEEKLFSSCDMSADKRALVSFKAQQALAEMAPRPKVSACFRPSAMARNWANAATEDLNSVFTIQTSQPAAPVPPPPAPGSAAATSPEADSSPRSGRDSAGVGVYPQQEHIQPVVPGWLYNDSLIPELFKKVLEFTMTPAGVDTAKLYPILMSSGLPREALGQIWAAANRTTPGMLTKEELYTVLALIGVAQSGLPAMNVEILSQFASPPVPNLPALAIAMAPVMPQHQQPMMAPPPVSMAMPTPAPQVMGMTSAAPAPALSNPGFLASFPPVQAAKPDDDDFQDFQEAPKPGAGDQAFADFQGESGPSFPATVATQHQNSAPPMLTPVSGTSSSSSDKYAVFKQLSVEQPVEATPPPSDSGDKYSVFRQLEPPADKKTVGEGFADFKSVSADDGFTDFKTADSVSPLDPPDQTKIFQPPFPPTFPASHSLQQLPPQPPQLQAPAVSLSQPNKALHMADLDLFSPLGPSALAPATEAKPSPFPSVSLPPSLGLLVGGAKPPSGGGADDFGDFALFATSSSSAASSDAAPGPGGRGPAAPQDDFADFMAEARTRRYDVFKQLSLEGGMAYDDALKDTFSSLRGGDGDDFADFQSSKFCTALGASERSLGDKMAAFKQTKEDCASVKSLDLPSLGGSSVGKEDSEDALSVQLDMKLSDMGGDLKHVMSDSSLDLPGLAAHQPPAAEGDDMKFDPFGTSAGSVASYDWSDREEGVSVEARKAQASDGTTLAPPPYGSGLTFGSTENLTPNPTATTGSSSSSFPPKDDSSSSDGKFEAFGAFGSAEQTGDNPDDFGDFASMVSDKSGAEADPEGPQGEASDEFGAFQGDKPKFGKSDFLKASSQTKVKSSEEMIKNELATFDLCVQGSHKRSHSLGEKEIGRSPPSPAPEQPFRDRSSTLSEKPALPVIRDKYKDLTGEVEESERYAYEWQRCLESALEVITKANNTLNGISSSSVCTEVIQSAQGMEYLLGVVEVYRVTRRVELGIKATAVCSEKLQQLLKDVSRVWNNLVGFMSLANLVPEESSLDFSCCILRHGIKNAKEIACGVCLLNVDSRSKVSFNHVTSKTFFQNKEESAIGRLFKRVGHPRNFVLHPIHFSIPLVLGGGGVGVGRVFSQPKDEHSMGSKVTAFTSLRSDSAAFNSETDNFKLLYGGHQYHASCANFWINCVEPKPPGLILPDLL</sequence>
<comment type="caution">
    <text evidence="3">The sequence shown here is derived from an EMBL/GenBank/DDBJ whole genome shotgun (WGS) entry which is preliminary data.</text>
</comment>
<feature type="region of interest" description="Disordered" evidence="1">
    <location>
        <begin position="1287"/>
        <end position="1457"/>
    </location>
</feature>
<evidence type="ECO:0000256" key="1">
    <source>
        <dbReference type="SAM" id="MobiDB-lite"/>
    </source>
</evidence>
<keyword evidence="4" id="KW-1185">Reference proteome</keyword>
<evidence type="ECO:0000313" key="3">
    <source>
        <dbReference type="EMBL" id="KAK0146235.1"/>
    </source>
</evidence>
<feature type="region of interest" description="Disordered" evidence="1">
    <location>
        <begin position="437"/>
        <end position="621"/>
    </location>
</feature>
<feature type="compositionally biased region" description="Basic and acidic residues" evidence="1">
    <location>
        <begin position="441"/>
        <end position="470"/>
    </location>
</feature>
<dbReference type="EMBL" id="JAOPHQ010002602">
    <property type="protein sequence ID" value="KAK0146235.1"/>
    <property type="molecule type" value="Genomic_DNA"/>
</dbReference>
<dbReference type="Pfam" id="PF25999">
    <property type="entry name" value="SYNRG_C"/>
    <property type="match status" value="2"/>
</dbReference>
<feature type="domain" description="EH" evidence="2">
    <location>
        <begin position="746"/>
        <end position="837"/>
    </location>
</feature>
<feature type="compositionally biased region" description="Basic and acidic residues" evidence="1">
    <location>
        <begin position="1330"/>
        <end position="1345"/>
    </location>
</feature>
<dbReference type="PANTHER" id="PTHR15463">
    <property type="entry name" value="AP1 GAMMA SUBUNIT BINDING PROTEIN 1"/>
    <property type="match status" value="1"/>
</dbReference>
<feature type="region of interest" description="Disordered" evidence="1">
    <location>
        <begin position="692"/>
        <end position="728"/>
    </location>
</feature>
<feature type="compositionally biased region" description="Basic and acidic residues" evidence="1">
    <location>
        <begin position="482"/>
        <end position="493"/>
    </location>
</feature>
<dbReference type="PANTHER" id="PTHR15463:SF2">
    <property type="entry name" value="SYNERGIN GAMMA"/>
    <property type="match status" value="1"/>
</dbReference>
<feature type="compositionally biased region" description="Low complexity" evidence="1">
    <location>
        <begin position="585"/>
        <end position="594"/>
    </location>
</feature>
<feature type="compositionally biased region" description="Low complexity" evidence="1">
    <location>
        <begin position="556"/>
        <end position="570"/>
    </location>
</feature>
<feature type="compositionally biased region" description="Polar residues" evidence="1">
    <location>
        <begin position="599"/>
        <end position="621"/>
    </location>
</feature>
<dbReference type="CDD" id="cd00052">
    <property type="entry name" value="EH"/>
    <property type="match status" value="1"/>
</dbReference>
<accession>A0AA47MU57</accession>
<feature type="compositionally biased region" description="Low complexity" evidence="1">
    <location>
        <begin position="705"/>
        <end position="714"/>
    </location>
</feature>
<feature type="region of interest" description="Disordered" evidence="1">
    <location>
        <begin position="197"/>
        <end position="306"/>
    </location>
</feature>
<evidence type="ECO:0000259" key="2">
    <source>
        <dbReference type="PROSITE" id="PS50031"/>
    </source>
</evidence>
<organism evidence="3 4">
    <name type="scientific">Merluccius polli</name>
    <name type="common">Benguela hake</name>
    <name type="synonym">Merluccius cadenati</name>
    <dbReference type="NCBI Taxonomy" id="89951"/>
    <lineage>
        <taxon>Eukaryota</taxon>
        <taxon>Metazoa</taxon>
        <taxon>Chordata</taxon>
        <taxon>Craniata</taxon>
        <taxon>Vertebrata</taxon>
        <taxon>Euteleostomi</taxon>
        <taxon>Actinopterygii</taxon>
        <taxon>Neopterygii</taxon>
        <taxon>Teleostei</taxon>
        <taxon>Neoteleostei</taxon>
        <taxon>Acanthomorphata</taxon>
        <taxon>Zeiogadaria</taxon>
        <taxon>Gadariae</taxon>
        <taxon>Gadiformes</taxon>
        <taxon>Gadoidei</taxon>
        <taxon>Merlucciidae</taxon>
        <taxon>Merluccius</taxon>
    </lineage>
</organism>
<feature type="region of interest" description="Disordered" evidence="1">
    <location>
        <begin position="1026"/>
        <end position="1073"/>
    </location>
</feature>
<dbReference type="GO" id="GO:0030130">
    <property type="term" value="C:clathrin coat of trans-Golgi network vesicle"/>
    <property type="evidence" value="ECO:0007669"/>
    <property type="project" value="TreeGrafter"/>
</dbReference>
<dbReference type="InterPro" id="IPR011992">
    <property type="entry name" value="EF-hand-dom_pair"/>
</dbReference>
<reference evidence="3" key="1">
    <citation type="journal article" date="2023" name="Front. Mar. Sci.">
        <title>A new Merluccius polli reference genome to investigate the effects of global change in West African waters.</title>
        <authorList>
            <person name="Mateo J.L."/>
            <person name="Blanco-Fernandez C."/>
            <person name="Garcia-Vazquez E."/>
            <person name="Machado-Schiaffino G."/>
        </authorList>
    </citation>
    <scope>NUCLEOTIDE SEQUENCE</scope>
    <source>
        <strain evidence="3">C29</strain>
        <tissue evidence="3">Fin</tissue>
    </source>
</reference>
<dbReference type="InterPro" id="IPR039656">
    <property type="entry name" value="SYNRG"/>
</dbReference>
<proteinExistence type="predicted"/>
<feature type="region of interest" description="Disordered" evidence="1">
    <location>
        <begin position="1146"/>
        <end position="1170"/>
    </location>
</feature>
<feature type="compositionally biased region" description="Basic and acidic residues" evidence="1">
    <location>
        <begin position="228"/>
        <end position="247"/>
    </location>
</feature>
<dbReference type="Gene3D" id="1.10.238.10">
    <property type="entry name" value="EF-hand"/>
    <property type="match status" value="1"/>
</dbReference>
<dbReference type="Proteomes" id="UP001174136">
    <property type="component" value="Unassembled WGS sequence"/>
</dbReference>
<feature type="region of interest" description="Disordered" evidence="1">
    <location>
        <begin position="1493"/>
        <end position="1522"/>
    </location>
</feature>
<protein>
    <submittedName>
        <fullName evidence="3">Synergin gamma</fullName>
    </submittedName>
</protein>
<feature type="compositionally biased region" description="Polar residues" evidence="1">
    <location>
        <begin position="512"/>
        <end position="529"/>
    </location>
</feature>
<name>A0AA47MU57_MERPO</name>
<dbReference type="PROSITE" id="PS50031">
    <property type="entry name" value="EH"/>
    <property type="match status" value="1"/>
</dbReference>